<feature type="non-terminal residue" evidence="3">
    <location>
        <position position="421"/>
    </location>
</feature>
<reference evidence="3 4" key="1">
    <citation type="submission" date="2017-12" db="EMBL/GenBank/DDBJ databases">
        <title>Hemimetabolous genomes reveal molecular basis of termite eusociality.</title>
        <authorList>
            <person name="Harrison M.C."/>
            <person name="Jongepier E."/>
            <person name="Robertson H.M."/>
            <person name="Arning N."/>
            <person name="Bitard-Feildel T."/>
            <person name="Chao H."/>
            <person name="Childers C.P."/>
            <person name="Dinh H."/>
            <person name="Doddapaneni H."/>
            <person name="Dugan S."/>
            <person name="Gowin J."/>
            <person name="Greiner C."/>
            <person name="Han Y."/>
            <person name="Hu H."/>
            <person name="Hughes D.S.T."/>
            <person name="Huylmans A.-K."/>
            <person name="Kemena C."/>
            <person name="Kremer L.P.M."/>
            <person name="Lee S.L."/>
            <person name="Lopez-Ezquerra A."/>
            <person name="Mallet L."/>
            <person name="Monroy-Kuhn J.M."/>
            <person name="Moser A."/>
            <person name="Murali S.C."/>
            <person name="Muzny D.M."/>
            <person name="Otani S."/>
            <person name="Piulachs M.-D."/>
            <person name="Poelchau M."/>
            <person name="Qu J."/>
            <person name="Schaub F."/>
            <person name="Wada-Katsumata A."/>
            <person name="Worley K.C."/>
            <person name="Xie Q."/>
            <person name="Ylla G."/>
            <person name="Poulsen M."/>
            <person name="Gibbs R.A."/>
            <person name="Schal C."/>
            <person name="Richards S."/>
            <person name="Belles X."/>
            <person name="Korb J."/>
            <person name="Bornberg-Bauer E."/>
        </authorList>
    </citation>
    <scope>NUCLEOTIDE SEQUENCE [LARGE SCALE GENOMIC DNA]</scope>
    <source>
        <tissue evidence="3">Whole body</tissue>
    </source>
</reference>
<sequence>MDPRDPRDPRNVGAIDPRDLRGDPRDARSGMMDPRDHMRGVLDPMRGDVGMRDPRDIRGIGDIRGGDPMLRGDPRGISGRLNGGSDAGMWGQPPQPPHHHGPHHQQSQPPGKMVGPGGVSGSGKVSHWKEMPTPSMGRGGMQCPPGMPQNRMPNNGSGNMKPDGGPLWGHAPRNGSWADGPHEAVNSGWGDDAKTGVGAVNSWNEQPLTPTSWAGSKPKNSLNPGWVDGDLEASSWGHTPKQGPKPVTKEFVWGSKQFRILAEMGYKKEDVESALRTSNMNLEDAIELLNQGRLNVETWRRHEDHSPFDLPSSHPGAGFPGQRFNPVPQQMSFAPPGPGVNNAPSLLNNQSASLASINNISPAIVQKIIAQQPPPQQPPTQQQNAFNQAPRPPQNQPSTAQLRMLVQQIQMAVQAGYLNHQ</sequence>
<dbReference type="GO" id="GO:0060213">
    <property type="term" value="P:positive regulation of nuclear-transcribed mRNA poly(A) tail shortening"/>
    <property type="evidence" value="ECO:0007669"/>
    <property type="project" value="TreeGrafter"/>
</dbReference>
<dbReference type="OrthoDB" id="5919166at2759"/>
<feature type="domain" description="UBA" evidence="2">
    <location>
        <begin position="246"/>
        <end position="292"/>
    </location>
</feature>
<dbReference type="Pfam" id="PF00627">
    <property type="entry name" value="UBA"/>
    <property type="match status" value="1"/>
</dbReference>
<dbReference type="InterPro" id="IPR052068">
    <property type="entry name" value="GW182_domain"/>
</dbReference>
<feature type="compositionally biased region" description="Low complexity" evidence="1">
    <location>
        <begin position="379"/>
        <end position="389"/>
    </location>
</feature>
<dbReference type="PANTHER" id="PTHR13020:SF25">
    <property type="entry name" value="PROTEIN GAWKY"/>
    <property type="match status" value="1"/>
</dbReference>
<dbReference type="GO" id="GO:0005654">
    <property type="term" value="C:nucleoplasm"/>
    <property type="evidence" value="ECO:0007669"/>
    <property type="project" value="TreeGrafter"/>
</dbReference>
<feature type="compositionally biased region" description="Low complexity" evidence="1">
    <location>
        <begin position="104"/>
        <end position="113"/>
    </location>
</feature>
<dbReference type="Pfam" id="PF12938">
    <property type="entry name" value="M_domain"/>
    <property type="match status" value="1"/>
</dbReference>
<dbReference type="Proteomes" id="UP000235965">
    <property type="component" value="Unassembled WGS sequence"/>
</dbReference>
<feature type="region of interest" description="Disordered" evidence="1">
    <location>
        <begin position="372"/>
        <end position="398"/>
    </location>
</feature>
<evidence type="ECO:0000256" key="1">
    <source>
        <dbReference type="SAM" id="MobiDB-lite"/>
    </source>
</evidence>
<feature type="compositionally biased region" description="Basic and acidic residues" evidence="1">
    <location>
        <begin position="1"/>
        <end position="74"/>
    </location>
</feature>
<dbReference type="CDD" id="cd14284">
    <property type="entry name" value="UBA_GAWKY"/>
    <property type="match status" value="1"/>
</dbReference>
<dbReference type="AlphaFoldDB" id="A0A2J7RIP6"/>
<keyword evidence="4" id="KW-1185">Reference proteome</keyword>
<dbReference type="PANTHER" id="PTHR13020">
    <property type="entry name" value="TRINUCLEOTIDE REPEAT-CONTAINING GENE 6"/>
    <property type="match status" value="1"/>
</dbReference>
<name>A0A2J7RIP6_9NEOP</name>
<dbReference type="GO" id="GO:0000932">
    <property type="term" value="C:P-body"/>
    <property type="evidence" value="ECO:0007669"/>
    <property type="project" value="TreeGrafter"/>
</dbReference>
<feature type="compositionally biased region" description="Polar residues" evidence="1">
    <location>
        <begin position="201"/>
        <end position="223"/>
    </location>
</feature>
<dbReference type="InParanoid" id="A0A2J7RIP6"/>
<proteinExistence type="predicted"/>
<dbReference type="InterPro" id="IPR015940">
    <property type="entry name" value="UBA"/>
</dbReference>
<evidence type="ECO:0000313" key="3">
    <source>
        <dbReference type="EMBL" id="PNF40704.1"/>
    </source>
</evidence>
<dbReference type="Gene3D" id="1.10.8.10">
    <property type="entry name" value="DNA helicase RuvA subunit, C-terminal domain"/>
    <property type="match status" value="1"/>
</dbReference>
<dbReference type="PROSITE" id="PS50030">
    <property type="entry name" value="UBA"/>
    <property type="match status" value="1"/>
</dbReference>
<dbReference type="InterPro" id="IPR041971">
    <property type="entry name" value="Gawky_UBA"/>
</dbReference>
<accession>A0A2J7RIP6</accession>
<feature type="region of interest" description="Disordered" evidence="1">
    <location>
        <begin position="1"/>
        <end position="138"/>
    </location>
</feature>
<gene>
    <name evidence="3" type="ORF">B7P43_G00666</name>
</gene>
<dbReference type="STRING" id="105785.A0A2J7RIP6"/>
<dbReference type="SUPFAM" id="SSF46934">
    <property type="entry name" value="UBA-like"/>
    <property type="match status" value="1"/>
</dbReference>
<evidence type="ECO:0000259" key="2">
    <source>
        <dbReference type="PROSITE" id="PS50030"/>
    </source>
</evidence>
<feature type="region of interest" description="Disordered" evidence="1">
    <location>
        <begin position="197"/>
        <end position="225"/>
    </location>
</feature>
<evidence type="ECO:0000313" key="4">
    <source>
        <dbReference type="Proteomes" id="UP000235965"/>
    </source>
</evidence>
<comment type="caution">
    <text evidence="3">The sequence shown here is derived from an EMBL/GenBank/DDBJ whole genome shotgun (WGS) entry which is preliminary data.</text>
</comment>
<protein>
    <recommendedName>
        <fullName evidence="2">UBA domain-containing protein</fullName>
    </recommendedName>
</protein>
<dbReference type="InterPro" id="IPR009060">
    <property type="entry name" value="UBA-like_sf"/>
</dbReference>
<dbReference type="InterPro" id="IPR026805">
    <property type="entry name" value="GW182_M_dom"/>
</dbReference>
<dbReference type="SMART" id="SM00165">
    <property type="entry name" value="UBA"/>
    <property type="match status" value="1"/>
</dbReference>
<dbReference type="EMBL" id="NEVH01003493">
    <property type="protein sequence ID" value="PNF40704.1"/>
    <property type="molecule type" value="Genomic_DNA"/>
</dbReference>
<dbReference type="GO" id="GO:0035195">
    <property type="term" value="P:miRNA-mediated post-transcriptional gene silencing"/>
    <property type="evidence" value="ECO:0007669"/>
    <property type="project" value="TreeGrafter"/>
</dbReference>
<organism evidence="3 4">
    <name type="scientific">Cryptotermes secundus</name>
    <dbReference type="NCBI Taxonomy" id="105785"/>
    <lineage>
        <taxon>Eukaryota</taxon>
        <taxon>Metazoa</taxon>
        <taxon>Ecdysozoa</taxon>
        <taxon>Arthropoda</taxon>
        <taxon>Hexapoda</taxon>
        <taxon>Insecta</taxon>
        <taxon>Pterygota</taxon>
        <taxon>Neoptera</taxon>
        <taxon>Polyneoptera</taxon>
        <taxon>Dictyoptera</taxon>
        <taxon>Blattodea</taxon>
        <taxon>Blattoidea</taxon>
        <taxon>Termitoidae</taxon>
        <taxon>Kalotermitidae</taxon>
        <taxon>Cryptotermitinae</taxon>
        <taxon>Cryptotermes</taxon>
    </lineage>
</organism>